<feature type="compositionally biased region" description="Low complexity" evidence="1">
    <location>
        <begin position="191"/>
        <end position="203"/>
    </location>
</feature>
<evidence type="ECO:0000313" key="2">
    <source>
        <dbReference type="EMBL" id="CAE0500397.1"/>
    </source>
</evidence>
<feature type="region of interest" description="Disordered" evidence="1">
    <location>
        <begin position="1"/>
        <end position="29"/>
    </location>
</feature>
<dbReference type="AlphaFoldDB" id="A0A7S3VQX2"/>
<protein>
    <submittedName>
        <fullName evidence="2">Uncharacterized protein</fullName>
    </submittedName>
</protein>
<reference evidence="2" key="1">
    <citation type="submission" date="2021-01" db="EMBL/GenBank/DDBJ databases">
        <authorList>
            <person name="Corre E."/>
            <person name="Pelletier E."/>
            <person name="Niang G."/>
            <person name="Scheremetjew M."/>
            <person name="Finn R."/>
            <person name="Kale V."/>
            <person name="Holt S."/>
            <person name="Cochrane G."/>
            <person name="Meng A."/>
            <person name="Brown T."/>
            <person name="Cohen L."/>
        </authorList>
    </citation>
    <scope>NUCLEOTIDE SEQUENCE</scope>
    <source>
        <strain evidence="2">CCMP1320</strain>
    </source>
</reference>
<evidence type="ECO:0000256" key="1">
    <source>
        <dbReference type="SAM" id="MobiDB-lite"/>
    </source>
</evidence>
<feature type="region of interest" description="Disordered" evidence="1">
    <location>
        <begin position="34"/>
        <end position="53"/>
    </location>
</feature>
<proteinExistence type="predicted"/>
<dbReference type="EMBL" id="HBIP01025697">
    <property type="protein sequence ID" value="CAE0500397.1"/>
    <property type="molecule type" value="Transcribed_RNA"/>
</dbReference>
<sequence length="217" mass="23773">MQEQGAEGIHDASRGASGSDKSDGELGPVNLHSRRQHQQQLHRQLRAAGHQAGQADFGTYTQAAPLGTTASAIESPTFVGLACNRTVRDRQLAIEKTFFDLHNRKLDDVKPLEWQNADYEMEQNNRELERIIKEDIEEREVAHQAACQRQAEADTEAALQKEAVARLRKEAAAAAQSEQMDGSTERNLQEAGGTPTGRGTAAIGEERGSQLEEDEAS</sequence>
<feature type="region of interest" description="Disordered" evidence="1">
    <location>
        <begin position="166"/>
        <end position="217"/>
    </location>
</feature>
<accession>A0A7S3VQX2</accession>
<gene>
    <name evidence="2" type="ORF">DTER00134_LOCUS15470</name>
</gene>
<organism evidence="2">
    <name type="scientific">Dunaliella tertiolecta</name>
    <name type="common">Green alga</name>
    <dbReference type="NCBI Taxonomy" id="3047"/>
    <lineage>
        <taxon>Eukaryota</taxon>
        <taxon>Viridiplantae</taxon>
        <taxon>Chlorophyta</taxon>
        <taxon>core chlorophytes</taxon>
        <taxon>Chlorophyceae</taxon>
        <taxon>CS clade</taxon>
        <taxon>Chlamydomonadales</taxon>
        <taxon>Dunaliellaceae</taxon>
        <taxon>Dunaliella</taxon>
    </lineage>
</organism>
<name>A0A7S3VQX2_DUNTE</name>